<dbReference type="PANTHER" id="PTHR47478:SF1">
    <property type="entry name" value="PYRIMIDINE 5'-NUCLEOTIDASE YJJG"/>
    <property type="match status" value="1"/>
</dbReference>
<organism evidence="3 4">
    <name type="scientific">Pilibacter termitis</name>
    <dbReference type="NCBI Taxonomy" id="263852"/>
    <lineage>
        <taxon>Bacteria</taxon>
        <taxon>Bacillati</taxon>
        <taxon>Bacillota</taxon>
        <taxon>Bacilli</taxon>
        <taxon>Lactobacillales</taxon>
        <taxon>Enterococcaceae</taxon>
        <taxon>Pilibacter</taxon>
    </lineage>
</organism>
<dbReference type="SUPFAM" id="SSF55811">
    <property type="entry name" value="Nudix"/>
    <property type="match status" value="1"/>
</dbReference>
<dbReference type="STRING" id="263852.SAMN02745116_00269"/>
<dbReference type="InterPro" id="IPR006439">
    <property type="entry name" value="HAD-SF_hydro_IA"/>
</dbReference>
<dbReference type="InterPro" id="IPR020084">
    <property type="entry name" value="NUDIX_hydrolase_CS"/>
</dbReference>
<dbReference type="PROSITE" id="PS00893">
    <property type="entry name" value="NUDIX_BOX"/>
    <property type="match status" value="1"/>
</dbReference>
<dbReference type="NCBIfam" id="TIGR01509">
    <property type="entry name" value="HAD-SF-IA-v3"/>
    <property type="match status" value="1"/>
</dbReference>
<dbReference type="Pfam" id="PF00702">
    <property type="entry name" value="Hydrolase"/>
    <property type="match status" value="1"/>
</dbReference>
<dbReference type="GO" id="GO:0016787">
    <property type="term" value="F:hydrolase activity"/>
    <property type="evidence" value="ECO:0007669"/>
    <property type="project" value="UniProtKB-KW"/>
</dbReference>
<dbReference type="SFLD" id="SFLDG01129">
    <property type="entry name" value="C1.5:_HAD__Beta-PGM__Phosphata"/>
    <property type="match status" value="1"/>
</dbReference>
<accession>A0A1T4KI61</accession>
<dbReference type="PANTHER" id="PTHR47478">
    <property type="match status" value="1"/>
</dbReference>
<protein>
    <recommendedName>
        <fullName evidence="2">Nudix hydrolase domain-containing protein</fullName>
    </recommendedName>
</protein>
<dbReference type="Gene3D" id="1.10.150.240">
    <property type="entry name" value="Putative phosphatase, domain 2"/>
    <property type="match status" value="1"/>
</dbReference>
<feature type="domain" description="Nudix hydrolase" evidence="2">
    <location>
        <begin position="1"/>
        <end position="126"/>
    </location>
</feature>
<dbReference type="SUPFAM" id="SSF56784">
    <property type="entry name" value="HAD-like"/>
    <property type="match status" value="1"/>
</dbReference>
<sequence>MKKEKSSALILNEDNKLLVVKKRENQTHFILPGGKREKNETLEEALKREIREEIGVELLDFIFIEKFIVQAQFDDYQIENYMYLCKVNGTPQAKSEISEIKWIDINDVNKQELASGIVLHAIPYLKEYFLQGRKTLSRIKNFIFDWDNTLFDYKGYWEKAHRQKYNDFRKINEITSYENFMRIYKENDEKLWIKVSNGEMTLDELRLRRMLMTMAKLKISMTEEEAVLFFDDVFKRLLNSIQPQKDLLKRLQTMKDKKIFILTNGTIEEQNEKLSRTGFLNQFPTYISEDIGFEKPNLTAFEYVIKKNNLSPLESVMIGDSLTNDILPAKKLGMRTVLVGGQSNKEADFSFESVTSFLDYIEVES</sequence>
<evidence type="ECO:0000313" key="4">
    <source>
        <dbReference type="Proteomes" id="UP000190328"/>
    </source>
</evidence>
<gene>
    <name evidence="3" type="ORF">SAMN02745116_00269</name>
</gene>
<dbReference type="InterPro" id="IPR023198">
    <property type="entry name" value="PGP-like_dom2"/>
</dbReference>
<dbReference type="CDD" id="cd04690">
    <property type="entry name" value="NUDIX_Hydrolase"/>
    <property type="match status" value="1"/>
</dbReference>
<dbReference type="Proteomes" id="UP000190328">
    <property type="component" value="Unassembled WGS sequence"/>
</dbReference>
<dbReference type="InterPro" id="IPR052550">
    <property type="entry name" value="Pyrimidine_5'-ntase_YjjG"/>
</dbReference>
<evidence type="ECO:0000313" key="3">
    <source>
        <dbReference type="EMBL" id="SJZ42066.1"/>
    </source>
</evidence>
<dbReference type="NCBIfam" id="TIGR01549">
    <property type="entry name" value="HAD-SF-IA-v1"/>
    <property type="match status" value="1"/>
</dbReference>
<dbReference type="InterPro" id="IPR023214">
    <property type="entry name" value="HAD_sf"/>
</dbReference>
<keyword evidence="1" id="KW-0378">Hydrolase</keyword>
<dbReference type="InterPro" id="IPR015797">
    <property type="entry name" value="NUDIX_hydrolase-like_dom_sf"/>
</dbReference>
<dbReference type="Gene3D" id="3.90.79.10">
    <property type="entry name" value="Nucleoside Triphosphate Pyrophosphohydrolase"/>
    <property type="match status" value="1"/>
</dbReference>
<dbReference type="InterPro" id="IPR036412">
    <property type="entry name" value="HAD-like_sf"/>
</dbReference>
<name>A0A1T4KI61_9ENTE</name>
<keyword evidence="4" id="KW-1185">Reference proteome</keyword>
<dbReference type="AlphaFoldDB" id="A0A1T4KI61"/>
<dbReference type="OrthoDB" id="9802350at2"/>
<dbReference type="InterPro" id="IPR000086">
    <property type="entry name" value="NUDIX_hydrolase_dom"/>
</dbReference>
<dbReference type="PROSITE" id="PS51462">
    <property type="entry name" value="NUDIX"/>
    <property type="match status" value="1"/>
</dbReference>
<reference evidence="3 4" key="1">
    <citation type="submission" date="2017-02" db="EMBL/GenBank/DDBJ databases">
        <authorList>
            <person name="Peterson S.W."/>
        </authorList>
    </citation>
    <scope>NUCLEOTIDE SEQUENCE [LARGE SCALE GENOMIC DNA]</scope>
    <source>
        <strain evidence="3 4">ATCC BAA-1030</strain>
    </source>
</reference>
<dbReference type="Gene3D" id="3.40.50.1000">
    <property type="entry name" value="HAD superfamily/HAD-like"/>
    <property type="match status" value="1"/>
</dbReference>
<dbReference type="Pfam" id="PF00293">
    <property type="entry name" value="NUDIX"/>
    <property type="match status" value="1"/>
</dbReference>
<dbReference type="RefSeq" id="WP_078806238.1">
    <property type="nucleotide sequence ID" value="NZ_FUXI01000002.1"/>
</dbReference>
<evidence type="ECO:0000259" key="2">
    <source>
        <dbReference type="PROSITE" id="PS51462"/>
    </source>
</evidence>
<dbReference type="EMBL" id="FUXI01000002">
    <property type="protein sequence ID" value="SJZ42066.1"/>
    <property type="molecule type" value="Genomic_DNA"/>
</dbReference>
<proteinExistence type="predicted"/>
<dbReference type="SFLD" id="SFLDS00003">
    <property type="entry name" value="Haloacid_Dehalogenase"/>
    <property type="match status" value="1"/>
</dbReference>
<evidence type="ECO:0000256" key="1">
    <source>
        <dbReference type="ARBA" id="ARBA00022801"/>
    </source>
</evidence>